<protein>
    <submittedName>
        <fullName evidence="1">RCG63312</fullName>
    </submittedName>
</protein>
<evidence type="ECO:0000313" key="2">
    <source>
        <dbReference type="Proteomes" id="UP000234681"/>
    </source>
</evidence>
<sequence>MVGQHSSPLLPKNSVDWPCMRFIRGPSRLSLDPQLTALVSGFLPCLPYSPTHLSWASWRFLQSESLAPVSLCRHLFH</sequence>
<name>A6KBD7_RAT</name>
<reference evidence="1 2" key="1">
    <citation type="submission" date="2005-09" db="EMBL/GenBank/DDBJ databases">
        <authorList>
            <person name="Mural R.J."/>
            <person name="Li P.W."/>
            <person name="Adams M.D."/>
            <person name="Amanatides P.G."/>
            <person name="Baden-Tillson H."/>
            <person name="Barnstead M."/>
            <person name="Chin S.H."/>
            <person name="Dew I."/>
            <person name="Evans C.A."/>
            <person name="Ferriera S."/>
            <person name="Flanigan M."/>
            <person name="Fosler C."/>
            <person name="Glodek A."/>
            <person name="Gu Z."/>
            <person name="Holt R.A."/>
            <person name="Jennings D."/>
            <person name="Kraft C.L."/>
            <person name="Lu F."/>
            <person name="Nguyen T."/>
            <person name="Nusskern D.R."/>
            <person name="Pfannkoch C.M."/>
            <person name="Sitter C."/>
            <person name="Sutton G.G."/>
            <person name="Venter J.C."/>
            <person name="Wang Z."/>
            <person name="Woodage T."/>
            <person name="Zheng X.H."/>
            <person name="Zhong F."/>
        </authorList>
    </citation>
    <scope>NUCLEOTIDE SEQUENCE [LARGE SCALE GENOMIC DNA]</scope>
    <source>
        <strain>BN</strain>
        <strain evidence="2">Sprague-Dawley</strain>
    </source>
</reference>
<organism evidence="1 2">
    <name type="scientific">Rattus norvegicus</name>
    <name type="common">Rat</name>
    <dbReference type="NCBI Taxonomy" id="10116"/>
    <lineage>
        <taxon>Eukaryota</taxon>
        <taxon>Metazoa</taxon>
        <taxon>Chordata</taxon>
        <taxon>Craniata</taxon>
        <taxon>Vertebrata</taxon>
        <taxon>Euteleostomi</taxon>
        <taxon>Mammalia</taxon>
        <taxon>Eutheria</taxon>
        <taxon>Euarchontoglires</taxon>
        <taxon>Glires</taxon>
        <taxon>Rodentia</taxon>
        <taxon>Myomorpha</taxon>
        <taxon>Muroidea</taxon>
        <taxon>Muridae</taxon>
        <taxon>Murinae</taxon>
        <taxon>Rattus</taxon>
    </lineage>
</organism>
<proteinExistence type="predicted"/>
<gene>
    <name evidence="1" type="ORF">rCG_63312</name>
</gene>
<dbReference type="EMBL" id="CH474034">
    <property type="protein sequence ID" value="EDL97594.1"/>
    <property type="molecule type" value="Genomic_DNA"/>
</dbReference>
<dbReference type="Proteomes" id="UP000234681">
    <property type="component" value="Chromosome 6"/>
</dbReference>
<accession>A6KBD7</accession>
<dbReference type="AlphaFoldDB" id="A6KBD7"/>
<evidence type="ECO:0000313" key="1">
    <source>
        <dbReference type="EMBL" id="EDL97594.1"/>
    </source>
</evidence>